<feature type="compositionally biased region" description="Gly residues" evidence="1">
    <location>
        <begin position="160"/>
        <end position="174"/>
    </location>
</feature>
<dbReference type="AlphaFoldDB" id="A0A7W8HHX1"/>
<organism evidence="2 3">
    <name type="scientific">Quisquiliibacterium transsilvanicum</name>
    <dbReference type="NCBI Taxonomy" id="1549638"/>
    <lineage>
        <taxon>Bacteria</taxon>
        <taxon>Pseudomonadati</taxon>
        <taxon>Pseudomonadota</taxon>
        <taxon>Betaproteobacteria</taxon>
        <taxon>Burkholderiales</taxon>
        <taxon>Burkholderiaceae</taxon>
        <taxon>Quisquiliibacterium</taxon>
    </lineage>
</organism>
<evidence type="ECO:0000313" key="2">
    <source>
        <dbReference type="EMBL" id="MBB5271545.1"/>
    </source>
</evidence>
<evidence type="ECO:0008006" key="4">
    <source>
        <dbReference type="Google" id="ProtNLM"/>
    </source>
</evidence>
<comment type="caution">
    <text evidence="2">The sequence shown here is derived from an EMBL/GenBank/DDBJ whole genome shotgun (WGS) entry which is preliminary data.</text>
</comment>
<name>A0A7W8HHX1_9BURK</name>
<gene>
    <name evidence="2" type="ORF">HNQ70_001555</name>
</gene>
<dbReference type="EMBL" id="JACHGB010000003">
    <property type="protein sequence ID" value="MBB5271545.1"/>
    <property type="molecule type" value="Genomic_DNA"/>
</dbReference>
<accession>A0A7W8HHX1</accession>
<sequence>MSEYYRGGGLVPTNNSNVPATGAISFGNFYGAANQFNYVISSNQTNLNLRNAALSAGWDGLAPLVVTINSGVYISSNSTGTPALTVSGSFPSGVALVNNGFIVGMGGAGGAGNGLAYGYYSDAYSNYRAADGTNFGGSNGSPGGPALSVSSPISITNNGTIGGGGGGGGGGNGRFGTSSDISGSGGGGGRSGVAANSAGAPGGGFNASSLNPPWQYAGNTGASGTSSGGGAGGTGRSGYSNYQVGGAGGPGGSWGAAGGSGGNGYSPVGYGGTNVGPTRFGGSGGPAVQGNSNITWVATGTRLGAIA</sequence>
<evidence type="ECO:0000313" key="3">
    <source>
        <dbReference type="Proteomes" id="UP000532440"/>
    </source>
</evidence>
<evidence type="ECO:0000256" key="1">
    <source>
        <dbReference type="SAM" id="MobiDB-lite"/>
    </source>
</evidence>
<keyword evidence="3" id="KW-1185">Reference proteome</keyword>
<proteinExistence type="predicted"/>
<dbReference type="RefSeq" id="WP_345119733.1">
    <property type="nucleotide sequence ID" value="NZ_BAABEW010000001.1"/>
</dbReference>
<feature type="region of interest" description="Disordered" evidence="1">
    <location>
        <begin position="158"/>
        <end position="195"/>
    </location>
</feature>
<protein>
    <recommendedName>
        <fullName evidence="4">PE-PGRS family protein</fullName>
    </recommendedName>
</protein>
<reference evidence="2 3" key="1">
    <citation type="submission" date="2020-08" db="EMBL/GenBank/DDBJ databases">
        <title>Genomic Encyclopedia of Type Strains, Phase IV (KMG-IV): sequencing the most valuable type-strain genomes for metagenomic binning, comparative biology and taxonomic classification.</title>
        <authorList>
            <person name="Goeker M."/>
        </authorList>
    </citation>
    <scope>NUCLEOTIDE SEQUENCE [LARGE SCALE GENOMIC DNA]</scope>
    <source>
        <strain evidence="2 3">DSM 29781</strain>
    </source>
</reference>
<dbReference type="Proteomes" id="UP000532440">
    <property type="component" value="Unassembled WGS sequence"/>
</dbReference>